<evidence type="ECO:0000313" key="2">
    <source>
        <dbReference type="Proteomes" id="UP001217044"/>
    </source>
</evidence>
<reference evidence="1 2" key="1">
    <citation type="submission" date="2022-12" db="EMBL/GenBank/DDBJ databases">
        <title>Genome Sequence of Deinococcus aquaticus Type Strain PB314.</title>
        <authorList>
            <person name="Albert C."/>
            <person name="Hill J."/>
            <person name="Boren L."/>
            <person name="Scholz-Ng S."/>
            <person name="Fatema N."/>
            <person name="Grosso R."/>
            <person name="Soboslay E."/>
            <person name="Tuohy J."/>
        </authorList>
    </citation>
    <scope>NUCLEOTIDE SEQUENCE [LARGE SCALE GENOMIC DNA]</scope>
    <source>
        <strain evidence="1 2">PB-314</strain>
    </source>
</reference>
<gene>
    <name evidence="1" type="ORF">M8445_01585</name>
</gene>
<evidence type="ECO:0000313" key="1">
    <source>
        <dbReference type="EMBL" id="WDA58935.1"/>
    </source>
</evidence>
<dbReference type="PANTHER" id="PTHR37827">
    <property type="entry name" value="TUDOR DOMAIN-CONTAINING PROTEIN"/>
    <property type="match status" value="1"/>
</dbReference>
<dbReference type="EMBL" id="CP115165">
    <property type="protein sequence ID" value="WDA58935.1"/>
    <property type="molecule type" value="Genomic_DNA"/>
</dbReference>
<sequence>MGRKDREQASWVEDTQVQKLEECVLCGREAPSMTDHHLVPKSQGRRQGVKLGEIPTVKMCAACQGFLSKTFSNAQLANELNTVEAILARDEVQKFVKWVQKQPLTKGVRVH</sequence>
<accession>A0ABY7V1D4</accession>
<dbReference type="GO" id="GO:0004519">
    <property type="term" value="F:endonuclease activity"/>
    <property type="evidence" value="ECO:0007669"/>
    <property type="project" value="UniProtKB-KW"/>
</dbReference>
<dbReference type="Proteomes" id="UP001217044">
    <property type="component" value="Chromosome"/>
</dbReference>
<name>A0ABY7V1D4_9DEIO</name>
<protein>
    <submittedName>
        <fullName evidence="1">HNH endonuclease</fullName>
    </submittedName>
</protein>
<dbReference type="RefSeq" id="WP_055363383.1">
    <property type="nucleotide sequence ID" value="NZ_JBPYXN010000003.1"/>
</dbReference>
<proteinExistence type="predicted"/>
<organism evidence="1 2">
    <name type="scientific">Deinococcus aquaticus</name>
    <dbReference type="NCBI Taxonomy" id="328692"/>
    <lineage>
        <taxon>Bacteria</taxon>
        <taxon>Thermotogati</taxon>
        <taxon>Deinococcota</taxon>
        <taxon>Deinococci</taxon>
        <taxon>Deinococcales</taxon>
        <taxon>Deinococcaceae</taxon>
        <taxon>Deinococcus</taxon>
    </lineage>
</organism>
<keyword evidence="1" id="KW-0378">Hydrolase</keyword>
<keyword evidence="2" id="KW-1185">Reference proteome</keyword>
<keyword evidence="1" id="KW-0255">Endonuclease</keyword>
<keyword evidence="1" id="KW-0540">Nuclease</keyword>
<dbReference type="PANTHER" id="PTHR37827:SF1">
    <property type="entry name" value="HNH DOMAIN-CONTAINING PROTEIN"/>
    <property type="match status" value="1"/>
</dbReference>